<dbReference type="EMBL" id="JPME01000003">
    <property type="protein sequence ID" value="KEZ91545.1"/>
    <property type="molecule type" value="Genomic_DNA"/>
</dbReference>
<keyword evidence="10" id="KW-0732">Signal</keyword>
<dbReference type="Gene3D" id="2.10.270.10">
    <property type="entry name" value="Cholin Binding"/>
    <property type="match status" value="1"/>
</dbReference>
<dbReference type="Gene3D" id="2.40.440.10">
    <property type="entry name" value="L,D-transpeptidase catalytic domain-like"/>
    <property type="match status" value="1"/>
</dbReference>
<reference evidence="12 13" key="1">
    <citation type="submission" date="2014-07" db="EMBL/GenBank/DDBJ databases">
        <title>Draft genome of Clostridium celerecrescens 152B isolated from sediments associated with methane hydrate from Krishna Godavari basin.</title>
        <authorList>
            <person name="Honkalas V.S."/>
            <person name="Dabir A.P."/>
            <person name="Arora P."/>
            <person name="Dhakephalkar P.K."/>
        </authorList>
    </citation>
    <scope>NUCLEOTIDE SEQUENCE [LARGE SCALE GENOMIC DNA]</scope>
    <source>
        <strain evidence="12 13">152B</strain>
    </source>
</reference>
<keyword evidence="6 8" id="KW-0961">Cell wall biogenesis/degradation</keyword>
<comment type="caution">
    <text evidence="12">The sequence shown here is derived from an EMBL/GenBank/DDBJ whole genome shotgun (WGS) entry which is preliminary data.</text>
</comment>
<feature type="compositionally biased region" description="Low complexity" evidence="9">
    <location>
        <begin position="49"/>
        <end position="62"/>
    </location>
</feature>
<dbReference type="GO" id="GO:0005576">
    <property type="term" value="C:extracellular region"/>
    <property type="evidence" value="ECO:0007669"/>
    <property type="project" value="TreeGrafter"/>
</dbReference>
<accession>A0A084JRG1</accession>
<dbReference type="Pfam" id="PF03734">
    <property type="entry name" value="YkuD"/>
    <property type="match status" value="1"/>
</dbReference>
<evidence type="ECO:0000256" key="3">
    <source>
        <dbReference type="ARBA" id="ARBA00022737"/>
    </source>
</evidence>
<proteinExistence type="predicted"/>
<evidence type="ECO:0000256" key="4">
    <source>
        <dbReference type="ARBA" id="ARBA00022960"/>
    </source>
</evidence>
<dbReference type="InterPro" id="IPR050979">
    <property type="entry name" value="LD-transpeptidase"/>
</dbReference>
<protein>
    <recommendedName>
        <fullName evidence="11">L,D-TPase catalytic domain-containing protein</fullName>
    </recommendedName>
</protein>
<evidence type="ECO:0000256" key="8">
    <source>
        <dbReference type="PROSITE-ProRule" id="PRU01373"/>
    </source>
</evidence>
<dbReference type="Proteomes" id="UP000028525">
    <property type="component" value="Unassembled WGS sequence"/>
</dbReference>
<comment type="pathway">
    <text evidence="1 8">Cell wall biogenesis; peptidoglycan biosynthesis.</text>
</comment>
<gene>
    <name evidence="12" type="ORF">IO98_02375</name>
</gene>
<dbReference type="GO" id="GO:0018104">
    <property type="term" value="P:peptidoglycan-protein cross-linking"/>
    <property type="evidence" value="ECO:0007669"/>
    <property type="project" value="TreeGrafter"/>
</dbReference>
<dbReference type="GO" id="GO:0016740">
    <property type="term" value="F:transferase activity"/>
    <property type="evidence" value="ECO:0007669"/>
    <property type="project" value="UniProtKB-KW"/>
</dbReference>
<evidence type="ECO:0000259" key="11">
    <source>
        <dbReference type="PROSITE" id="PS52029"/>
    </source>
</evidence>
<dbReference type="STRING" id="29354.IO98_02375"/>
<dbReference type="PROSITE" id="PS52029">
    <property type="entry name" value="LD_TPASE"/>
    <property type="match status" value="1"/>
</dbReference>
<evidence type="ECO:0000256" key="10">
    <source>
        <dbReference type="SAM" id="SignalP"/>
    </source>
</evidence>
<sequence>MRKLTRSLTLLCLTAALVSGQASLAWADEAYGPGFKNGVPISQSDGQSEDQNQTNTQTQEGVTTDEAENALANAGIDIGKEGEGGGEDGEVDAATKAAQDALKANFPRLQTTVMVGDSNWSQPFVNDAWITNNGQGFHGLSTFLTNIVGNVLYRTYTSSTGWSPWVLNGQQTTNYANDINIEAVQMRFSGYVNNQFDIYYTAQLEDGTTMDWAKNGATTGTMGTGHYITGLRMAFYTKNTQFPYATEKPLVSAVADGMRLIDGGLRYFNGDGTSFTGWAWAGNERYYFQDSYPVTGWQYLDGFKYYFDESGRMLSDLEPIIGGKGPFLISINKTMNCMTIFAKDGNNGYIIPVKSFLTSTGPDTPLGTYQTPEKYRWRDMNHGIFTQYATRIWKGFLIHSILYSSPNNMTLDPTTYNYMSIAQSAGCVRLLSGDAKWVYDHCAIGTTVTIYESVVPGPYERPAIEQIIPETQTWDPTDPNIAR</sequence>
<dbReference type="SUPFAM" id="SSF69360">
    <property type="entry name" value="Cell wall binding repeat"/>
    <property type="match status" value="1"/>
</dbReference>
<dbReference type="AlphaFoldDB" id="A0A084JRG1"/>
<keyword evidence="2" id="KW-0808">Transferase</keyword>
<evidence type="ECO:0000256" key="7">
    <source>
        <dbReference type="PROSITE-ProRule" id="PRU00591"/>
    </source>
</evidence>
<dbReference type="GO" id="GO:0071972">
    <property type="term" value="F:peptidoglycan L,D-transpeptidase activity"/>
    <property type="evidence" value="ECO:0007669"/>
    <property type="project" value="TreeGrafter"/>
</dbReference>
<evidence type="ECO:0000313" key="13">
    <source>
        <dbReference type="Proteomes" id="UP000028525"/>
    </source>
</evidence>
<feature type="chain" id="PRO_5001777420" description="L,D-TPase catalytic domain-containing protein" evidence="10">
    <location>
        <begin position="28"/>
        <end position="483"/>
    </location>
</feature>
<keyword evidence="4 8" id="KW-0133">Cell shape</keyword>
<name>A0A084JRG1_9FIRM</name>
<dbReference type="PROSITE" id="PS51170">
    <property type="entry name" value="CW"/>
    <property type="match status" value="1"/>
</dbReference>
<feature type="repeat" description="Cell wall-binding" evidence="7">
    <location>
        <begin position="294"/>
        <end position="313"/>
    </location>
</feature>
<feature type="active site" description="Proton donor/acceptor" evidence="8">
    <location>
        <position position="399"/>
    </location>
</feature>
<dbReference type="CDD" id="cd16913">
    <property type="entry name" value="YkuD_like"/>
    <property type="match status" value="1"/>
</dbReference>
<evidence type="ECO:0000256" key="9">
    <source>
        <dbReference type="SAM" id="MobiDB-lite"/>
    </source>
</evidence>
<dbReference type="PANTHER" id="PTHR30582:SF2">
    <property type="entry name" value="L,D-TRANSPEPTIDASE YCIB-RELATED"/>
    <property type="match status" value="1"/>
</dbReference>
<evidence type="ECO:0000256" key="1">
    <source>
        <dbReference type="ARBA" id="ARBA00004752"/>
    </source>
</evidence>
<dbReference type="RefSeq" id="WP_038277535.1">
    <property type="nucleotide sequence ID" value="NZ_JPME01000003.1"/>
</dbReference>
<dbReference type="InterPro" id="IPR038063">
    <property type="entry name" value="Transpep_catalytic_dom"/>
</dbReference>
<keyword evidence="13" id="KW-1185">Reference proteome</keyword>
<feature type="region of interest" description="Disordered" evidence="9">
    <location>
        <begin position="37"/>
        <end position="64"/>
    </location>
</feature>
<dbReference type="GO" id="GO:0008360">
    <property type="term" value="P:regulation of cell shape"/>
    <property type="evidence" value="ECO:0007669"/>
    <property type="project" value="UniProtKB-UniRule"/>
</dbReference>
<dbReference type="InterPro" id="IPR005490">
    <property type="entry name" value="LD_TPept_cat_dom"/>
</dbReference>
<evidence type="ECO:0000256" key="6">
    <source>
        <dbReference type="ARBA" id="ARBA00023316"/>
    </source>
</evidence>
<keyword evidence="3" id="KW-0677">Repeat</keyword>
<organism evidence="12 13">
    <name type="scientific">Lacrimispora celerecrescens</name>
    <dbReference type="NCBI Taxonomy" id="29354"/>
    <lineage>
        <taxon>Bacteria</taxon>
        <taxon>Bacillati</taxon>
        <taxon>Bacillota</taxon>
        <taxon>Clostridia</taxon>
        <taxon>Lachnospirales</taxon>
        <taxon>Lachnospiraceae</taxon>
        <taxon>Lacrimispora</taxon>
    </lineage>
</organism>
<evidence type="ECO:0000256" key="2">
    <source>
        <dbReference type="ARBA" id="ARBA00022679"/>
    </source>
</evidence>
<feature type="active site" description="Nucleophile" evidence="8">
    <location>
        <position position="427"/>
    </location>
</feature>
<feature type="domain" description="L,D-TPase catalytic" evidence="11">
    <location>
        <begin position="327"/>
        <end position="451"/>
    </location>
</feature>
<evidence type="ECO:0000256" key="5">
    <source>
        <dbReference type="ARBA" id="ARBA00022984"/>
    </source>
</evidence>
<dbReference type="PANTHER" id="PTHR30582">
    <property type="entry name" value="L,D-TRANSPEPTIDASE"/>
    <property type="match status" value="1"/>
</dbReference>
<dbReference type="GO" id="GO:0071555">
    <property type="term" value="P:cell wall organization"/>
    <property type="evidence" value="ECO:0007669"/>
    <property type="project" value="UniProtKB-UniRule"/>
</dbReference>
<feature type="signal peptide" evidence="10">
    <location>
        <begin position="1"/>
        <end position="27"/>
    </location>
</feature>
<keyword evidence="5 8" id="KW-0573">Peptidoglycan synthesis</keyword>
<evidence type="ECO:0000313" key="12">
    <source>
        <dbReference type="EMBL" id="KEZ91545.1"/>
    </source>
</evidence>
<dbReference type="OrthoDB" id="177750at2"/>
<dbReference type="UniPathway" id="UPA00219"/>
<dbReference type="InterPro" id="IPR018337">
    <property type="entry name" value="Cell_wall/Cho-bd_repeat"/>
</dbReference>
<dbReference type="SUPFAM" id="SSF141523">
    <property type="entry name" value="L,D-transpeptidase catalytic domain-like"/>
    <property type="match status" value="1"/>
</dbReference>